<evidence type="ECO:0000313" key="2">
    <source>
        <dbReference type="EMBL" id="KAK9693428.1"/>
    </source>
</evidence>
<organism evidence="2 3">
    <name type="scientific">Popillia japonica</name>
    <name type="common">Japanese beetle</name>
    <dbReference type="NCBI Taxonomy" id="7064"/>
    <lineage>
        <taxon>Eukaryota</taxon>
        <taxon>Metazoa</taxon>
        <taxon>Ecdysozoa</taxon>
        <taxon>Arthropoda</taxon>
        <taxon>Hexapoda</taxon>
        <taxon>Insecta</taxon>
        <taxon>Pterygota</taxon>
        <taxon>Neoptera</taxon>
        <taxon>Endopterygota</taxon>
        <taxon>Coleoptera</taxon>
        <taxon>Polyphaga</taxon>
        <taxon>Scarabaeiformia</taxon>
        <taxon>Scarabaeidae</taxon>
        <taxon>Rutelinae</taxon>
        <taxon>Popillia</taxon>
    </lineage>
</organism>
<evidence type="ECO:0000256" key="1">
    <source>
        <dbReference type="SAM" id="MobiDB-lite"/>
    </source>
</evidence>
<accession>A0AAW1IUS2</accession>
<proteinExistence type="predicted"/>
<evidence type="ECO:0000313" key="3">
    <source>
        <dbReference type="Proteomes" id="UP001458880"/>
    </source>
</evidence>
<dbReference type="AlphaFoldDB" id="A0AAW1IUS2"/>
<dbReference type="Proteomes" id="UP001458880">
    <property type="component" value="Unassembled WGS sequence"/>
</dbReference>
<comment type="caution">
    <text evidence="2">The sequence shown here is derived from an EMBL/GenBank/DDBJ whole genome shotgun (WGS) entry which is preliminary data.</text>
</comment>
<gene>
    <name evidence="2" type="ORF">QE152_g34208</name>
</gene>
<feature type="region of interest" description="Disordered" evidence="1">
    <location>
        <begin position="86"/>
        <end position="109"/>
    </location>
</feature>
<name>A0AAW1IUS2_POPJA</name>
<reference evidence="2 3" key="1">
    <citation type="journal article" date="2024" name="BMC Genomics">
        <title>De novo assembly and annotation of Popillia japonica's genome with initial clues to its potential as an invasive pest.</title>
        <authorList>
            <person name="Cucini C."/>
            <person name="Boschi S."/>
            <person name="Funari R."/>
            <person name="Cardaioli E."/>
            <person name="Iannotti N."/>
            <person name="Marturano G."/>
            <person name="Paoli F."/>
            <person name="Bruttini M."/>
            <person name="Carapelli A."/>
            <person name="Frati F."/>
            <person name="Nardi F."/>
        </authorList>
    </citation>
    <scope>NUCLEOTIDE SEQUENCE [LARGE SCALE GENOMIC DNA]</scope>
    <source>
        <strain evidence="2">DMR45628</strain>
    </source>
</reference>
<sequence length="133" mass="15144">MTRVADVYRKDANRPRSGRWTGGGFSSFCSGKSNMVALISENLHLPYPASDDEQRNKIECYIYNLHCFKVLKYEIFNPHSVNNENAVPSVTGRVRRRQQRYKRDADHQAADDAPAFASLPPLLICPVFCQPLK</sequence>
<protein>
    <submittedName>
        <fullName evidence="2">Uncharacterized protein</fullName>
    </submittedName>
</protein>
<keyword evidence="3" id="KW-1185">Reference proteome</keyword>
<dbReference type="EMBL" id="JASPKY010000543">
    <property type="protein sequence ID" value="KAK9693428.1"/>
    <property type="molecule type" value="Genomic_DNA"/>
</dbReference>